<dbReference type="InterPro" id="IPR051686">
    <property type="entry name" value="Lipoprotein_DolP"/>
</dbReference>
<evidence type="ECO:0000313" key="2">
    <source>
        <dbReference type="EMBL" id="GLS92002.1"/>
    </source>
</evidence>
<comment type="caution">
    <text evidence="2">The sequence shown here is derived from an EMBL/GenBank/DDBJ whole genome shotgun (WGS) entry which is preliminary data.</text>
</comment>
<dbReference type="EMBL" id="BSPQ01000016">
    <property type="protein sequence ID" value="GLS92002.1"/>
    <property type="molecule type" value="Genomic_DNA"/>
</dbReference>
<dbReference type="PROSITE" id="PS50914">
    <property type="entry name" value="BON"/>
    <property type="match status" value="1"/>
</dbReference>
<protein>
    <submittedName>
        <fullName evidence="2">Hemolysin</fullName>
    </submittedName>
</protein>
<proteinExistence type="predicted"/>
<dbReference type="PANTHER" id="PTHR34606">
    <property type="entry name" value="BON DOMAIN-CONTAINING PROTEIN"/>
    <property type="match status" value="1"/>
</dbReference>
<feature type="domain" description="BON" evidence="1">
    <location>
        <begin position="127"/>
        <end position="194"/>
    </location>
</feature>
<dbReference type="RefSeq" id="WP_284205094.1">
    <property type="nucleotide sequence ID" value="NZ_BSPQ01000016.1"/>
</dbReference>
<organism evidence="2 3">
    <name type="scientific">Psychromonas marina</name>
    <dbReference type="NCBI Taxonomy" id="88364"/>
    <lineage>
        <taxon>Bacteria</taxon>
        <taxon>Pseudomonadati</taxon>
        <taxon>Pseudomonadota</taxon>
        <taxon>Gammaproteobacteria</taxon>
        <taxon>Alteromonadales</taxon>
        <taxon>Psychromonadaceae</taxon>
        <taxon>Psychromonas</taxon>
    </lineage>
</organism>
<dbReference type="Pfam" id="PF04972">
    <property type="entry name" value="BON"/>
    <property type="match status" value="2"/>
</dbReference>
<dbReference type="Proteomes" id="UP001157353">
    <property type="component" value="Unassembled WGS sequence"/>
</dbReference>
<accession>A0ABQ6E3I3</accession>
<evidence type="ECO:0000259" key="1">
    <source>
        <dbReference type="PROSITE" id="PS50914"/>
    </source>
</evidence>
<keyword evidence="3" id="KW-1185">Reference proteome</keyword>
<evidence type="ECO:0000313" key="3">
    <source>
        <dbReference type="Proteomes" id="UP001157353"/>
    </source>
</evidence>
<reference evidence="3" key="1">
    <citation type="journal article" date="2019" name="Int. J. Syst. Evol. Microbiol.">
        <title>The Global Catalogue of Microorganisms (GCM) 10K type strain sequencing project: providing services to taxonomists for standard genome sequencing and annotation.</title>
        <authorList>
            <consortium name="The Broad Institute Genomics Platform"/>
            <consortium name="The Broad Institute Genome Sequencing Center for Infectious Disease"/>
            <person name="Wu L."/>
            <person name="Ma J."/>
        </authorList>
    </citation>
    <scope>NUCLEOTIDE SEQUENCE [LARGE SCALE GENOMIC DNA]</scope>
    <source>
        <strain evidence="3">NBRC 103166</strain>
    </source>
</reference>
<dbReference type="PROSITE" id="PS51257">
    <property type="entry name" value="PROKAR_LIPOPROTEIN"/>
    <property type="match status" value="1"/>
</dbReference>
<sequence length="196" mass="21609">MKYIKQKLLLLPLLLSFFLLQGCAGGLIVIAGTAVAVTSDERSISTQLSDDSLSLAALDKVNALNINKHNIRINLITNNGYLLVIGQVSDETLKQQIETQLNTLTEAKEVYNQLRVAKPITFSQQSKDSWITTKAKSQLTADENINSFQIKVVTEAGELFLIGRVDAKTADTATDIVRKISGVKHVKRVFQIIPEK</sequence>
<dbReference type="InterPro" id="IPR007055">
    <property type="entry name" value="BON_dom"/>
</dbReference>
<gene>
    <name evidence="2" type="primary">yraP</name>
    <name evidence="2" type="ORF">GCM10007916_30720</name>
</gene>
<dbReference type="PANTHER" id="PTHR34606:SF4">
    <property type="entry name" value="OUTER MEMBRANE LIPOPROTEIN DOLP"/>
    <property type="match status" value="1"/>
</dbReference>
<name>A0ABQ6E3I3_9GAMM</name>